<comment type="subcellular location">
    <subcellularLocation>
        <location evidence="2">Cytoplasm</location>
    </subcellularLocation>
</comment>
<dbReference type="NCBIfam" id="TIGR00539">
    <property type="entry name" value="hemN_rel"/>
    <property type="match status" value="1"/>
</dbReference>
<keyword evidence="2" id="KW-0004">4Fe-4S</keyword>
<dbReference type="InterPro" id="IPR007197">
    <property type="entry name" value="rSAM"/>
</dbReference>
<keyword evidence="2" id="KW-0949">S-adenosyl-L-methionine</keyword>
<reference evidence="4 5" key="1">
    <citation type="journal article" date="2012" name="Stand. Genomic Sci.">
        <title>Genome sequence of the orange-pigmented seawater bacterium Owenweeksia hongkongensis type strain (UST20020801(T)).</title>
        <authorList>
            <person name="Riedel T."/>
            <person name="Held B."/>
            <person name="Nolan M."/>
            <person name="Lucas S."/>
            <person name="Lapidus A."/>
            <person name="Tice H."/>
            <person name="Del Rio T.G."/>
            <person name="Cheng J.F."/>
            <person name="Han C."/>
            <person name="Tapia R."/>
            <person name="Goodwin L.A."/>
            <person name="Pitluck S."/>
            <person name="Liolios K."/>
            <person name="Mavromatis K."/>
            <person name="Pagani I."/>
            <person name="Ivanova N."/>
            <person name="Mikhailova N."/>
            <person name="Pati A."/>
            <person name="Chen A."/>
            <person name="Palaniappan K."/>
            <person name="Rohde M."/>
            <person name="Tindall B.J."/>
            <person name="Detter J.C."/>
            <person name="Goker M."/>
            <person name="Woyke T."/>
            <person name="Bristow J."/>
            <person name="Eisen J.A."/>
            <person name="Markowitz V."/>
            <person name="Hugenholtz P."/>
            <person name="Klenk H.P."/>
            <person name="Kyrpides N.C."/>
        </authorList>
    </citation>
    <scope>NUCLEOTIDE SEQUENCE</scope>
    <source>
        <strain evidence="5">DSM 17368 / JCM 12287 / NRRL B-23963</strain>
    </source>
</reference>
<evidence type="ECO:0000259" key="3">
    <source>
        <dbReference type="PROSITE" id="PS51918"/>
    </source>
</evidence>
<dbReference type="SMART" id="SM00729">
    <property type="entry name" value="Elp3"/>
    <property type="match status" value="1"/>
</dbReference>
<dbReference type="SFLD" id="SFLDF00288">
    <property type="entry name" value="HemN-like__clustered_with_nucl"/>
    <property type="match status" value="1"/>
</dbReference>
<gene>
    <name evidence="4" type="ordered locus">Oweho_1967</name>
</gene>
<name>G8R2F6_OWEHD</name>
<dbReference type="RefSeq" id="WP_014202300.1">
    <property type="nucleotide sequence ID" value="NC_016599.1"/>
</dbReference>
<dbReference type="EMBL" id="CP003156">
    <property type="protein sequence ID" value="AEV32946.1"/>
    <property type="molecule type" value="Genomic_DNA"/>
</dbReference>
<keyword evidence="2" id="KW-0479">Metal-binding</keyword>
<dbReference type="PANTHER" id="PTHR13932">
    <property type="entry name" value="COPROPORPHYRINIGEN III OXIDASE"/>
    <property type="match status" value="1"/>
</dbReference>
<dbReference type="GO" id="GO:0046872">
    <property type="term" value="F:metal ion binding"/>
    <property type="evidence" value="ECO:0007669"/>
    <property type="project" value="UniProtKB-UniRule"/>
</dbReference>
<dbReference type="InterPro" id="IPR004559">
    <property type="entry name" value="HemW-like"/>
</dbReference>
<dbReference type="PATRIC" id="fig|926562.3.peg.1974"/>
<keyword evidence="2" id="KW-0408">Iron</keyword>
<evidence type="ECO:0000313" key="5">
    <source>
        <dbReference type="Proteomes" id="UP000005631"/>
    </source>
</evidence>
<keyword evidence="2" id="KW-0349">Heme</keyword>
<dbReference type="SFLD" id="SFLDS00029">
    <property type="entry name" value="Radical_SAM"/>
    <property type="match status" value="1"/>
</dbReference>
<dbReference type="eggNOG" id="COG0635">
    <property type="taxonomic scope" value="Bacteria"/>
</dbReference>
<comment type="function">
    <text evidence="2">Probably acts as a heme chaperone, transferring heme to an unknown acceptor. Binds one molecule of heme per monomer, possibly covalently. Binds 1 [4Fe-4S] cluster. The cluster is coordinated with 3 cysteines and an exchangeable S-adenosyl-L-methionine.</text>
</comment>
<dbReference type="Pfam" id="PF04055">
    <property type="entry name" value="Radical_SAM"/>
    <property type="match status" value="1"/>
</dbReference>
<keyword evidence="2" id="KW-0963">Cytoplasm</keyword>
<dbReference type="Gene3D" id="3.80.30.20">
    <property type="entry name" value="tm_1862 like domain"/>
    <property type="match status" value="1"/>
</dbReference>
<keyword evidence="5" id="KW-1185">Reference proteome</keyword>
<dbReference type="GO" id="GO:0006779">
    <property type="term" value="P:porphyrin-containing compound biosynthetic process"/>
    <property type="evidence" value="ECO:0007669"/>
    <property type="project" value="InterPro"/>
</dbReference>
<sequence>MSGIYIHIPFCSKACVYCDFHFSTSLSKKKEVMDAICKEIELQKHYLEDKNINSIYFGGGTPSLMNSEEWEPVFEAIDIHFDISRDAEITLEANPDDLTKGKLKQLYSSPFNRLSIGVQSFDEEDLQFMNRSHNALQAKQCIEEAHHVGFDNLTIDLIYGMPGRSEEHWEKQLMQALEFDLPHISAYALTVEKETVLENWIKKGKVQPVDEVLAERNYYFLGKILERAGYEHYEVSNFAKPGMRAKHNSAYWQGVPYLGLGPSAHSFNGDSRQWNVSNNHLYVKAIQEDDVPMEKETLSVADRFNEMVMTSLRRCEGIDLNKVDHDFGADFTEHLFEEAKLMMKSGKLVHENRHLFIPDIHRFFSDGIASSLFYI</sequence>
<organism evidence="4 5">
    <name type="scientific">Owenweeksia hongkongensis (strain DSM 17368 / CIP 108786 / JCM 12287 / NRRL B-23963 / UST20020801)</name>
    <dbReference type="NCBI Taxonomy" id="926562"/>
    <lineage>
        <taxon>Bacteria</taxon>
        <taxon>Pseudomonadati</taxon>
        <taxon>Bacteroidota</taxon>
        <taxon>Flavobacteriia</taxon>
        <taxon>Flavobacteriales</taxon>
        <taxon>Owenweeksiaceae</taxon>
        <taxon>Owenweeksia</taxon>
    </lineage>
</organism>
<protein>
    <recommendedName>
        <fullName evidence="2">Heme chaperone HemW</fullName>
    </recommendedName>
</protein>
<accession>G8R2F6</accession>
<dbReference type="GO" id="GO:0004109">
    <property type="term" value="F:coproporphyrinogen oxidase activity"/>
    <property type="evidence" value="ECO:0007669"/>
    <property type="project" value="InterPro"/>
</dbReference>
<keyword evidence="2" id="KW-0411">Iron-sulfur</keyword>
<dbReference type="InterPro" id="IPR006638">
    <property type="entry name" value="Elp3/MiaA/NifB-like_rSAM"/>
</dbReference>
<dbReference type="InterPro" id="IPR034505">
    <property type="entry name" value="Coproporphyrinogen-III_oxidase"/>
</dbReference>
<dbReference type="Pfam" id="PF06969">
    <property type="entry name" value="HemN_C"/>
    <property type="match status" value="1"/>
</dbReference>
<dbReference type="GO" id="GO:0051539">
    <property type="term" value="F:4 iron, 4 sulfur cluster binding"/>
    <property type="evidence" value="ECO:0007669"/>
    <property type="project" value="UniProtKB-UniRule"/>
</dbReference>
<dbReference type="PROSITE" id="PS51918">
    <property type="entry name" value="RADICAL_SAM"/>
    <property type="match status" value="1"/>
</dbReference>
<keyword evidence="2" id="KW-0143">Chaperone</keyword>
<dbReference type="PANTHER" id="PTHR13932:SF5">
    <property type="entry name" value="RADICAL S-ADENOSYL METHIONINE DOMAIN-CONTAINING PROTEIN 1, MITOCHONDRIAL"/>
    <property type="match status" value="1"/>
</dbReference>
<dbReference type="InterPro" id="IPR023404">
    <property type="entry name" value="rSAM_horseshoe"/>
</dbReference>
<dbReference type="SUPFAM" id="SSF102114">
    <property type="entry name" value="Radical SAM enzymes"/>
    <property type="match status" value="1"/>
</dbReference>
<proteinExistence type="inferred from homology"/>
<dbReference type="SFLD" id="SFLDG01065">
    <property type="entry name" value="anaerobic_coproporphyrinogen-I"/>
    <property type="match status" value="1"/>
</dbReference>
<dbReference type="CDD" id="cd01335">
    <property type="entry name" value="Radical_SAM"/>
    <property type="match status" value="1"/>
</dbReference>
<feature type="domain" description="Radical SAM core" evidence="3">
    <location>
        <begin position="1"/>
        <end position="231"/>
    </location>
</feature>
<dbReference type="STRING" id="926562.Oweho_1967"/>
<dbReference type="GO" id="GO:0005737">
    <property type="term" value="C:cytoplasm"/>
    <property type="evidence" value="ECO:0007669"/>
    <property type="project" value="UniProtKB-SubCell"/>
</dbReference>
<evidence type="ECO:0000256" key="1">
    <source>
        <dbReference type="ARBA" id="ARBA00006100"/>
    </source>
</evidence>
<dbReference type="InterPro" id="IPR010723">
    <property type="entry name" value="HemN_C"/>
</dbReference>
<dbReference type="InterPro" id="IPR058240">
    <property type="entry name" value="rSAM_sf"/>
</dbReference>
<dbReference type="OrthoDB" id="9808022at2"/>
<dbReference type="AlphaFoldDB" id="G8R2F6"/>
<dbReference type="KEGG" id="oho:Oweho_1967"/>
<evidence type="ECO:0000256" key="2">
    <source>
        <dbReference type="RuleBase" id="RU364116"/>
    </source>
</evidence>
<dbReference type="HOGENOM" id="CLU_027579_1_1_10"/>
<comment type="similarity">
    <text evidence="1">Belongs to the anaerobic coproporphyrinogen-III oxidase family. HemW subfamily.</text>
</comment>
<evidence type="ECO:0000313" key="4">
    <source>
        <dbReference type="EMBL" id="AEV32946.1"/>
    </source>
</evidence>
<dbReference type="Proteomes" id="UP000005631">
    <property type="component" value="Chromosome"/>
</dbReference>
<dbReference type="SFLD" id="SFLDF00562">
    <property type="entry name" value="HemN-like__clustered_with_heat"/>
    <property type="match status" value="1"/>
</dbReference>